<dbReference type="EMBL" id="JBFXLU010000132">
    <property type="protein sequence ID" value="KAL2839485.1"/>
    <property type="molecule type" value="Genomic_DNA"/>
</dbReference>
<evidence type="ECO:0000313" key="1">
    <source>
        <dbReference type="EMBL" id="KAL2839485.1"/>
    </source>
</evidence>
<organism evidence="1 2">
    <name type="scientific">Aspergillus pseudoustus</name>
    <dbReference type="NCBI Taxonomy" id="1810923"/>
    <lineage>
        <taxon>Eukaryota</taxon>
        <taxon>Fungi</taxon>
        <taxon>Dikarya</taxon>
        <taxon>Ascomycota</taxon>
        <taxon>Pezizomycotina</taxon>
        <taxon>Eurotiomycetes</taxon>
        <taxon>Eurotiomycetidae</taxon>
        <taxon>Eurotiales</taxon>
        <taxon>Aspergillaceae</taxon>
        <taxon>Aspergillus</taxon>
        <taxon>Aspergillus subgen. Nidulantes</taxon>
    </lineage>
</organism>
<evidence type="ECO:0000313" key="2">
    <source>
        <dbReference type="Proteomes" id="UP001610446"/>
    </source>
</evidence>
<proteinExistence type="predicted"/>
<keyword evidence="2" id="KW-1185">Reference proteome</keyword>
<protein>
    <submittedName>
        <fullName evidence="1">Uncharacterized protein</fullName>
    </submittedName>
</protein>
<reference evidence="1 2" key="1">
    <citation type="submission" date="2024-07" db="EMBL/GenBank/DDBJ databases">
        <title>Section-level genome sequencing and comparative genomics of Aspergillus sections Usti and Cavernicolus.</title>
        <authorList>
            <consortium name="Lawrence Berkeley National Laboratory"/>
            <person name="Nybo J.L."/>
            <person name="Vesth T.C."/>
            <person name="Theobald S."/>
            <person name="Frisvad J.C."/>
            <person name="Larsen T.O."/>
            <person name="Kjaerboelling I."/>
            <person name="Rothschild-Mancinelli K."/>
            <person name="Lyhne E.K."/>
            <person name="Kogle M.E."/>
            <person name="Barry K."/>
            <person name="Clum A."/>
            <person name="Na H."/>
            <person name="Ledsgaard L."/>
            <person name="Lin J."/>
            <person name="Lipzen A."/>
            <person name="Kuo A."/>
            <person name="Riley R."/>
            <person name="Mondo S."/>
            <person name="Labutti K."/>
            <person name="Haridas S."/>
            <person name="Pangalinan J."/>
            <person name="Salamov A.A."/>
            <person name="Simmons B.A."/>
            <person name="Magnuson J.K."/>
            <person name="Chen J."/>
            <person name="Drula E."/>
            <person name="Henrissat B."/>
            <person name="Wiebenga A."/>
            <person name="Lubbers R.J."/>
            <person name="Gomes A.C."/>
            <person name="Makela M.R."/>
            <person name="Stajich J."/>
            <person name="Grigoriev I.V."/>
            <person name="Mortensen U.H."/>
            <person name="De Vries R.P."/>
            <person name="Baker S.E."/>
            <person name="Andersen M.R."/>
        </authorList>
    </citation>
    <scope>NUCLEOTIDE SEQUENCE [LARGE SCALE GENOMIC DNA]</scope>
    <source>
        <strain evidence="1 2">CBS 123904</strain>
    </source>
</reference>
<comment type="caution">
    <text evidence="1">The sequence shown here is derived from an EMBL/GenBank/DDBJ whole genome shotgun (WGS) entry which is preliminary data.</text>
</comment>
<name>A0ABR4JHH0_9EURO</name>
<dbReference type="Proteomes" id="UP001610446">
    <property type="component" value="Unassembled WGS sequence"/>
</dbReference>
<sequence length="152" mass="17793">MKTETDPLHDAVVNEFSAAGYADEEIRNILAQQDELRNDGAEDKEEKLDKHRKPTWIKVSSKHVSERTLEAYHLPWEYDEFDVDWIFIKKWISLELQEELFEHTRQLQGGGDARIVPTGKNAQFAEVKVNDRKKWHYGGRRGAPPGKKWIYT</sequence>
<accession>A0ABR4JHH0</accession>
<gene>
    <name evidence="1" type="ORF">BJY01DRAFT_219210</name>
</gene>